<sequence>MDRRSKRHAWWQTVPYGGSKPDKETMVFEKRAVLEALSGGRKMADKDMGALPVFLEEVEAFSVVSGFRVNLSKALALDLAFVRETMNDLLWRYPFRWEEDSVSHLGLRIARTVSETASVYYRLLLQGVRADLAGWRRYPIS</sequence>
<comment type="caution">
    <text evidence="1">The sequence shown here is derived from an EMBL/GenBank/DDBJ whole genome shotgun (WGS) entry which is preliminary data.</text>
</comment>
<protein>
    <submittedName>
        <fullName evidence="1">Uncharacterized protein</fullName>
    </submittedName>
</protein>
<accession>A0AAV7NCZ0</accession>
<reference evidence="1" key="1">
    <citation type="journal article" date="2022" name="bioRxiv">
        <title>Sequencing and chromosome-scale assembly of the giantPleurodeles waltlgenome.</title>
        <authorList>
            <person name="Brown T."/>
            <person name="Elewa A."/>
            <person name="Iarovenko S."/>
            <person name="Subramanian E."/>
            <person name="Araus A.J."/>
            <person name="Petzold A."/>
            <person name="Susuki M."/>
            <person name="Suzuki K.-i.T."/>
            <person name="Hayashi T."/>
            <person name="Toyoda A."/>
            <person name="Oliveira C."/>
            <person name="Osipova E."/>
            <person name="Leigh N.D."/>
            <person name="Simon A."/>
            <person name="Yun M.H."/>
        </authorList>
    </citation>
    <scope>NUCLEOTIDE SEQUENCE</scope>
    <source>
        <strain evidence="1">20211129_DDA</strain>
        <tissue evidence="1">Liver</tissue>
    </source>
</reference>
<dbReference type="Proteomes" id="UP001066276">
    <property type="component" value="Chromosome 8"/>
</dbReference>
<organism evidence="1 2">
    <name type="scientific">Pleurodeles waltl</name>
    <name type="common">Iberian ribbed newt</name>
    <dbReference type="NCBI Taxonomy" id="8319"/>
    <lineage>
        <taxon>Eukaryota</taxon>
        <taxon>Metazoa</taxon>
        <taxon>Chordata</taxon>
        <taxon>Craniata</taxon>
        <taxon>Vertebrata</taxon>
        <taxon>Euteleostomi</taxon>
        <taxon>Amphibia</taxon>
        <taxon>Batrachia</taxon>
        <taxon>Caudata</taxon>
        <taxon>Salamandroidea</taxon>
        <taxon>Salamandridae</taxon>
        <taxon>Pleurodelinae</taxon>
        <taxon>Pleurodeles</taxon>
    </lineage>
</organism>
<dbReference type="AlphaFoldDB" id="A0AAV7NCZ0"/>
<dbReference type="EMBL" id="JANPWB010000012">
    <property type="protein sequence ID" value="KAJ1113836.1"/>
    <property type="molecule type" value="Genomic_DNA"/>
</dbReference>
<name>A0AAV7NCZ0_PLEWA</name>
<proteinExistence type="predicted"/>
<gene>
    <name evidence="1" type="ORF">NDU88_002077</name>
</gene>
<evidence type="ECO:0000313" key="2">
    <source>
        <dbReference type="Proteomes" id="UP001066276"/>
    </source>
</evidence>
<keyword evidence="2" id="KW-1185">Reference proteome</keyword>
<evidence type="ECO:0000313" key="1">
    <source>
        <dbReference type="EMBL" id="KAJ1113836.1"/>
    </source>
</evidence>